<evidence type="ECO:0000256" key="1">
    <source>
        <dbReference type="SAM" id="MobiDB-lite"/>
    </source>
</evidence>
<sequence>MNIYDEWRKGFEAGYYYGRLDEMKGAAYDSRTPGEKHRAKQAEEGADGCEPRSETT</sequence>
<reference evidence="2 3" key="1">
    <citation type="submission" date="2018-07" db="EMBL/GenBank/DDBJ databases">
        <title>Genomic Encyclopedia of Type Strains, Phase III (KMG-III): the genomes of soil and plant-associated and newly described type strains.</title>
        <authorList>
            <person name="Whitman W."/>
        </authorList>
    </citation>
    <scope>NUCLEOTIDE SEQUENCE [LARGE SCALE GENOMIC DNA]</scope>
    <source>
        <strain evidence="2 3">CECT 8333</strain>
    </source>
</reference>
<evidence type="ECO:0000313" key="2">
    <source>
        <dbReference type="EMBL" id="RCX22927.1"/>
    </source>
</evidence>
<protein>
    <submittedName>
        <fullName evidence="2">Uncharacterized protein</fullName>
    </submittedName>
</protein>
<feature type="compositionally biased region" description="Basic and acidic residues" evidence="1">
    <location>
        <begin position="32"/>
        <end position="56"/>
    </location>
</feature>
<comment type="caution">
    <text evidence="2">The sequence shown here is derived from an EMBL/GenBank/DDBJ whole genome shotgun (WGS) entry which is preliminary data.</text>
</comment>
<dbReference type="AlphaFoldDB" id="A0A369BR39"/>
<name>A0A369BR39_9BACL</name>
<dbReference type="EMBL" id="QPJW01000001">
    <property type="protein sequence ID" value="RCX22927.1"/>
    <property type="molecule type" value="Genomic_DNA"/>
</dbReference>
<organism evidence="2 3">
    <name type="scientific">Fontibacillus phaseoli</name>
    <dbReference type="NCBI Taxonomy" id="1416533"/>
    <lineage>
        <taxon>Bacteria</taxon>
        <taxon>Bacillati</taxon>
        <taxon>Bacillota</taxon>
        <taxon>Bacilli</taxon>
        <taxon>Bacillales</taxon>
        <taxon>Paenibacillaceae</taxon>
        <taxon>Fontibacillus</taxon>
    </lineage>
</organism>
<evidence type="ECO:0000313" key="3">
    <source>
        <dbReference type="Proteomes" id="UP000253090"/>
    </source>
</evidence>
<gene>
    <name evidence="2" type="ORF">DFP94_101516</name>
</gene>
<dbReference type="RefSeq" id="WP_181873003.1">
    <property type="nucleotide sequence ID" value="NZ_QPJW01000001.1"/>
</dbReference>
<proteinExistence type="predicted"/>
<keyword evidence="3" id="KW-1185">Reference proteome</keyword>
<accession>A0A369BR39</accession>
<dbReference type="Proteomes" id="UP000253090">
    <property type="component" value="Unassembled WGS sequence"/>
</dbReference>
<feature type="region of interest" description="Disordered" evidence="1">
    <location>
        <begin position="28"/>
        <end position="56"/>
    </location>
</feature>